<dbReference type="GO" id="GO:0051782">
    <property type="term" value="P:negative regulation of cell division"/>
    <property type="evidence" value="ECO:0007669"/>
    <property type="project" value="TreeGrafter"/>
</dbReference>
<dbReference type="GO" id="GO:0005829">
    <property type="term" value="C:cytosol"/>
    <property type="evidence" value="ECO:0007669"/>
    <property type="project" value="TreeGrafter"/>
</dbReference>
<organism evidence="3 4">
    <name type="scientific">Polaromonas vacuolata</name>
    <dbReference type="NCBI Taxonomy" id="37448"/>
    <lineage>
        <taxon>Bacteria</taxon>
        <taxon>Pseudomonadati</taxon>
        <taxon>Pseudomonadota</taxon>
        <taxon>Betaproteobacteria</taxon>
        <taxon>Burkholderiales</taxon>
        <taxon>Comamonadaceae</taxon>
        <taxon>Polaromonas</taxon>
    </lineage>
</organism>
<dbReference type="PANTHER" id="PTHR43384:SF4">
    <property type="entry name" value="CELLULOSE BIOSYNTHESIS PROTEIN BCSQ-RELATED"/>
    <property type="match status" value="1"/>
</dbReference>
<evidence type="ECO:0000256" key="1">
    <source>
        <dbReference type="ARBA" id="ARBA00022741"/>
    </source>
</evidence>
<dbReference type="InterPro" id="IPR027417">
    <property type="entry name" value="P-loop_NTPase"/>
</dbReference>
<dbReference type="PANTHER" id="PTHR43384">
    <property type="entry name" value="SEPTUM SITE-DETERMINING PROTEIN MIND HOMOLOG, CHLOROPLASTIC-RELATED"/>
    <property type="match status" value="1"/>
</dbReference>
<reference evidence="3 4" key="1">
    <citation type="submission" date="2020-04" db="EMBL/GenBank/DDBJ databases">
        <title>Complete genome of a Psychrophilic, Marine, Gas Vacuolate Bacterium Polaromonas vacuolata KCTC 22033T.</title>
        <authorList>
            <person name="Hwang K."/>
            <person name="Kim K.M."/>
        </authorList>
    </citation>
    <scope>NUCLEOTIDE SEQUENCE [LARGE SCALE GENOMIC DNA]</scope>
    <source>
        <strain evidence="3 4">KCTC 22033</strain>
    </source>
</reference>
<sequence>MSALQDQADGLRRLMAKTPDRLIAVLGSGPSAGASSVTRNLAAALSQCGQRVLLLDQHAYRFEASGEGRFTLLDAGLDNRQAQADLIASADCVLVVLEPNPASITNAYARIKKLQYTGAAQKLFVMVNRAGERGAATRILLNLAYTCEHYLQLDVGLAGVVSNDGRVSQAERLNTTAVEAYPDTTVAQDFLAIAALLVKALQSAAIALPTLPALSSAAPVSRQPLAA</sequence>
<dbReference type="Proteomes" id="UP000502041">
    <property type="component" value="Chromosome"/>
</dbReference>
<dbReference type="SUPFAM" id="SSF52540">
    <property type="entry name" value="P-loop containing nucleoside triphosphate hydrolases"/>
    <property type="match status" value="1"/>
</dbReference>
<dbReference type="EMBL" id="CP051461">
    <property type="protein sequence ID" value="QJC57834.1"/>
    <property type="molecule type" value="Genomic_DNA"/>
</dbReference>
<protein>
    <submittedName>
        <fullName evidence="3">Flagellum site-determining protein YlxH</fullName>
    </submittedName>
</protein>
<dbReference type="KEGG" id="pvac:HC248_03165"/>
<name>A0A6H2HE30_9BURK</name>
<dbReference type="GO" id="GO:0005524">
    <property type="term" value="F:ATP binding"/>
    <property type="evidence" value="ECO:0007669"/>
    <property type="project" value="UniProtKB-KW"/>
</dbReference>
<proteinExistence type="predicted"/>
<dbReference type="GO" id="GO:0016887">
    <property type="term" value="F:ATP hydrolysis activity"/>
    <property type="evidence" value="ECO:0007669"/>
    <property type="project" value="TreeGrafter"/>
</dbReference>
<keyword evidence="4" id="KW-1185">Reference proteome</keyword>
<keyword evidence="2" id="KW-0067">ATP-binding</keyword>
<dbReference type="RefSeq" id="WP_168923297.1">
    <property type="nucleotide sequence ID" value="NZ_CP051461.1"/>
</dbReference>
<evidence type="ECO:0000256" key="2">
    <source>
        <dbReference type="ARBA" id="ARBA00022840"/>
    </source>
</evidence>
<evidence type="ECO:0000313" key="4">
    <source>
        <dbReference type="Proteomes" id="UP000502041"/>
    </source>
</evidence>
<dbReference type="Gene3D" id="3.40.50.300">
    <property type="entry name" value="P-loop containing nucleotide triphosphate hydrolases"/>
    <property type="match status" value="2"/>
</dbReference>
<keyword evidence="1" id="KW-0547">Nucleotide-binding</keyword>
<accession>A0A6H2HE30</accession>
<dbReference type="GO" id="GO:0009898">
    <property type="term" value="C:cytoplasmic side of plasma membrane"/>
    <property type="evidence" value="ECO:0007669"/>
    <property type="project" value="TreeGrafter"/>
</dbReference>
<evidence type="ECO:0000313" key="3">
    <source>
        <dbReference type="EMBL" id="QJC57834.1"/>
    </source>
</evidence>
<dbReference type="InterPro" id="IPR050625">
    <property type="entry name" value="ParA/MinD_ATPase"/>
</dbReference>
<dbReference type="AlphaFoldDB" id="A0A6H2HE30"/>
<gene>
    <name evidence="3" type="primary">ylxH</name>
    <name evidence="3" type="ORF">HC248_03165</name>
</gene>